<evidence type="ECO:0000256" key="1">
    <source>
        <dbReference type="ARBA" id="ARBA00004752"/>
    </source>
</evidence>
<evidence type="ECO:0000256" key="4">
    <source>
        <dbReference type="ARBA" id="ARBA00022960"/>
    </source>
</evidence>
<comment type="pathway">
    <text evidence="1 8">Cell wall biogenesis; peptidoglycan biosynthesis.</text>
</comment>
<feature type="repeat" description="Cell wall-binding" evidence="7">
    <location>
        <begin position="109"/>
        <end position="128"/>
    </location>
</feature>
<dbReference type="GO" id="GO:0008360">
    <property type="term" value="P:regulation of cell shape"/>
    <property type="evidence" value="ECO:0007669"/>
    <property type="project" value="UniProtKB-UniRule"/>
</dbReference>
<feature type="compositionally biased region" description="Polar residues" evidence="9">
    <location>
        <begin position="75"/>
        <end position="86"/>
    </location>
</feature>
<keyword evidence="13" id="KW-1185">Reference proteome</keyword>
<comment type="caution">
    <text evidence="12">The sequence shown here is derived from an EMBL/GenBank/DDBJ whole genome shotgun (WGS) entry which is preliminary data.</text>
</comment>
<keyword evidence="2" id="KW-0808">Transferase</keyword>
<dbReference type="PANTHER" id="PTHR30582">
    <property type="entry name" value="L,D-TRANSPEPTIDASE"/>
    <property type="match status" value="1"/>
</dbReference>
<organism evidence="12 13">
    <name type="scientific">Mogibacterium kristiansenii</name>
    <dbReference type="NCBI Taxonomy" id="2606708"/>
    <lineage>
        <taxon>Bacteria</taxon>
        <taxon>Bacillati</taxon>
        <taxon>Bacillota</taxon>
        <taxon>Clostridia</taxon>
        <taxon>Peptostreptococcales</taxon>
        <taxon>Anaerovoracaceae</taxon>
        <taxon>Mogibacterium</taxon>
    </lineage>
</organism>
<evidence type="ECO:0000256" key="3">
    <source>
        <dbReference type="ARBA" id="ARBA00022737"/>
    </source>
</evidence>
<dbReference type="Gene3D" id="2.10.270.10">
    <property type="entry name" value="Cholin Binding"/>
    <property type="match status" value="1"/>
</dbReference>
<dbReference type="Proteomes" id="UP000469424">
    <property type="component" value="Unassembled WGS sequence"/>
</dbReference>
<dbReference type="UniPathway" id="UPA00219"/>
<proteinExistence type="predicted"/>
<dbReference type="EMBL" id="VUNA01000005">
    <property type="protein sequence ID" value="MST70448.1"/>
    <property type="molecule type" value="Genomic_DNA"/>
</dbReference>
<evidence type="ECO:0000256" key="9">
    <source>
        <dbReference type="SAM" id="MobiDB-lite"/>
    </source>
</evidence>
<gene>
    <name evidence="12" type="ORF">FYJ65_03690</name>
</gene>
<dbReference type="InterPro" id="IPR038063">
    <property type="entry name" value="Transpep_catalytic_dom"/>
</dbReference>
<dbReference type="SUPFAM" id="SSF69360">
    <property type="entry name" value="Cell wall binding repeat"/>
    <property type="match status" value="1"/>
</dbReference>
<dbReference type="Pfam" id="PF03734">
    <property type="entry name" value="YkuD"/>
    <property type="match status" value="1"/>
</dbReference>
<dbReference type="GO" id="GO:0071555">
    <property type="term" value="P:cell wall organization"/>
    <property type="evidence" value="ECO:0007669"/>
    <property type="project" value="UniProtKB-UniRule"/>
</dbReference>
<dbReference type="RefSeq" id="WP_154554012.1">
    <property type="nucleotide sequence ID" value="NZ_VUNA01000005.1"/>
</dbReference>
<evidence type="ECO:0000256" key="2">
    <source>
        <dbReference type="ARBA" id="ARBA00022679"/>
    </source>
</evidence>
<evidence type="ECO:0000256" key="7">
    <source>
        <dbReference type="PROSITE-ProRule" id="PRU00591"/>
    </source>
</evidence>
<dbReference type="GO" id="GO:0005576">
    <property type="term" value="C:extracellular region"/>
    <property type="evidence" value="ECO:0007669"/>
    <property type="project" value="TreeGrafter"/>
</dbReference>
<dbReference type="PROSITE" id="PS52029">
    <property type="entry name" value="LD_TPASE"/>
    <property type="match status" value="1"/>
</dbReference>
<evidence type="ECO:0000256" key="10">
    <source>
        <dbReference type="SAM" id="SignalP"/>
    </source>
</evidence>
<keyword evidence="4 8" id="KW-0133">Cell shape</keyword>
<feature type="chain" id="PRO_5027096973" evidence="10">
    <location>
        <begin position="31"/>
        <end position="348"/>
    </location>
</feature>
<feature type="active site" description="Proton donor/acceptor" evidence="8">
    <location>
        <position position="302"/>
    </location>
</feature>
<name>A0A6N7XGV7_9FIRM</name>
<dbReference type="InterPro" id="IPR050979">
    <property type="entry name" value="LD-transpeptidase"/>
</dbReference>
<dbReference type="Pfam" id="PF19127">
    <property type="entry name" value="Choline_bind_3"/>
    <property type="match status" value="1"/>
</dbReference>
<sequence length="348" mass="39234">MKHFGKNRFISFFALLLVLTLALSMNSVFAADTAATGTDSAVQQESGEPPASKESDSAVSEQNPEQKQEQKPENSASPENPTTPESPKNLGWVSDNNETRYYDTENHFVTGMNTIKGKKYYFNNDGILQSGILKIGKAYYYADEKGVIRTAKGRFRWKSNTYYCNKGGKLTTKKMVKSGKHYYYFDSAAKAKTKAFKYHDVTIRPNKKTGAITKKQYRRASYGPYNYKNYILIDISNQTLKYYVKGKVKLKSNVVTGGRGCGTPTGRFKLHHKARNVNLTGPGYVSHVSYWMPFIGQSYGMHDASWRSQFGGSIYKYNGSHGCVNMPRSKVSKLYKMVPNGTRVIIRK</sequence>
<dbReference type="Gene3D" id="2.40.440.10">
    <property type="entry name" value="L,D-transpeptidase catalytic domain-like"/>
    <property type="match status" value="1"/>
</dbReference>
<accession>A0A6N7XGV7</accession>
<evidence type="ECO:0000313" key="12">
    <source>
        <dbReference type="EMBL" id="MST70448.1"/>
    </source>
</evidence>
<evidence type="ECO:0000256" key="6">
    <source>
        <dbReference type="ARBA" id="ARBA00023316"/>
    </source>
</evidence>
<keyword evidence="6 8" id="KW-0961">Cell wall biogenesis/degradation</keyword>
<evidence type="ECO:0000259" key="11">
    <source>
        <dbReference type="PROSITE" id="PS52029"/>
    </source>
</evidence>
<dbReference type="PANTHER" id="PTHR30582:SF2">
    <property type="entry name" value="L,D-TRANSPEPTIDASE YCIB-RELATED"/>
    <property type="match status" value="1"/>
</dbReference>
<dbReference type="CDD" id="cd16913">
    <property type="entry name" value="YkuD_like"/>
    <property type="match status" value="1"/>
</dbReference>
<dbReference type="InterPro" id="IPR018337">
    <property type="entry name" value="Cell_wall/Cho-bd_repeat"/>
</dbReference>
<dbReference type="SUPFAM" id="SSF141523">
    <property type="entry name" value="L,D-transpeptidase catalytic domain-like"/>
    <property type="match status" value="1"/>
</dbReference>
<evidence type="ECO:0000256" key="5">
    <source>
        <dbReference type="ARBA" id="ARBA00022984"/>
    </source>
</evidence>
<reference evidence="12 13" key="1">
    <citation type="submission" date="2019-08" db="EMBL/GenBank/DDBJ databases">
        <title>In-depth cultivation of the pig gut microbiome towards novel bacterial diversity and tailored functional studies.</title>
        <authorList>
            <person name="Wylensek D."/>
            <person name="Hitch T.C.A."/>
            <person name="Clavel T."/>
        </authorList>
    </citation>
    <scope>NUCLEOTIDE SEQUENCE [LARGE SCALE GENOMIC DNA]</scope>
    <source>
        <strain evidence="12 13">WCA-MUC-591-APC-4B</strain>
    </source>
</reference>
<evidence type="ECO:0000256" key="8">
    <source>
        <dbReference type="PROSITE-ProRule" id="PRU01373"/>
    </source>
</evidence>
<feature type="region of interest" description="Disordered" evidence="9">
    <location>
        <begin position="38"/>
        <end position="96"/>
    </location>
</feature>
<dbReference type="AlphaFoldDB" id="A0A6N7XGV7"/>
<dbReference type="GO" id="GO:0071972">
    <property type="term" value="F:peptidoglycan L,D-transpeptidase activity"/>
    <property type="evidence" value="ECO:0007669"/>
    <property type="project" value="TreeGrafter"/>
</dbReference>
<dbReference type="GO" id="GO:0018104">
    <property type="term" value="P:peptidoglycan-protein cross-linking"/>
    <property type="evidence" value="ECO:0007669"/>
    <property type="project" value="TreeGrafter"/>
</dbReference>
<keyword evidence="5 8" id="KW-0573">Peptidoglycan synthesis</keyword>
<protein>
    <submittedName>
        <fullName evidence="12">L,D-transpeptidase family protein</fullName>
    </submittedName>
</protein>
<dbReference type="GO" id="GO:0016740">
    <property type="term" value="F:transferase activity"/>
    <property type="evidence" value="ECO:0007669"/>
    <property type="project" value="UniProtKB-KW"/>
</dbReference>
<dbReference type="InterPro" id="IPR005490">
    <property type="entry name" value="LD_TPept_cat_dom"/>
</dbReference>
<feature type="signal peptide" evidence="10">
    <location>
        <begin position="1"/>
        <end position="30"/>
    </location>
</feature>
<feature type="active site" description="Nucleophile" evidence="8">
    <location>
        <position position="323"/>
    </location>
</feature>
<keyword evidence="10" id="KW-0732">Signal</keyword>
<keyword evidence="3" id="KW-0677">Repeat</keyword>
<feature type="domain" description="L,D-TPase catalytic" evidence="11">
    <location>
        <begin position="229"/>
        <end position="347"/>
    </location>
</feature>
<dbReference type="PROSITE" id="PS51170">
    <property type="entry name" value="CW"/>
    <property type="match status" value="1"/>
</dbReference>
<evidence type="ECO:0000313" key="13">
    <source>
        <dbReference type="Proteomes" id="UP000469424"/>
    </source>
</evidence>